<dbReference type="CDD" id="cd02440">
    <property type="entry name" value="AdoMet_MTases"/>
    <property type="match status" value="1"/>
</dbReference>
<dbReference type="AlphaFoldDB" id="U5DGE2"/>
<dbReference type="eggNOG" id="COG2226">
    <property type="taxonomic scope" value="Bacteria"/>
</dbReference>
<dbReference type="InParanoid" id="U5DGE2"/>
<dbReference type="GO" id="GO:0008757">
    <property type="term" value="F:S-adenosylmethionine-dependent methyltransferase activity"/>
    <property type="evidence" value="ECO:0007669"/>
    <property type="project" value="InterPro"/>
</dbReference>
<dbReference type="Proteomes" id="UP000016960">
    <property type="component" value="Unassembled WGS sequence"/>
</dbReference>
<evidence type="ECO:0000259" key="2">
    <source>
        <dbReference type="Pfam" id="PF08241"/>
    </source>
</evidence>
<accession>U5DGE2</accession>
<evidence type="ECO:0000256" key="1">
    <source>
        <dbReference type="ARBA" id="ARBA00022679"/>
    </source>
</evidence>
<dbReference type="PANTHER" id="PTHR44068">
    <property type="entry name" value="ZGC:194242"/>
    <property type="match status" value="1"/>
</dbReference>
<reference evidence="3 4" key="1">
    <citation type="submission" date="2013-05" db="EMBL/GenBank/DDBJ databases">
        <title>Draft genome sequence of Rubidibacter lacunae KORDI 51-2.</title>
        <authorList>
            <person name="Choi D.H."/>
            <person name="Noh J.H."/>
            <person name="Kwon K.-K."/>
            <person name="Lee J.-H."/>
            <person name="Ryu J.-Y."/>
        </authorList>
    </citation>
    <scope>NUCLEOTIDE SEQUENCE [LARGE SCALE GENOMIC DNA]</scope>
    <source>
        <strain evidence="3 4">KORDI 51-2</strain>
    </source>
</reference>
<dbReference type="InterPro" id="IPR029063">
    <property type="entry name" value="SAM-dependent_MTases_sf"/>
</dbReference>
<protein>
    <submittedName>
        <fullName evidence="3">Methylase involved in ubiquinone/menaquinone biosynthesis</fullName>
    </submittedName>
</protein>
<dbReference type="Gene3D" id="3.40.50.150">
    <property type="entry name" value="Vaccinia Virus protein VP39"/>
    <property type="match status" value="1"/>
</dbReference>
<gene>
    <name evidence="3" type="ORF">KR51_00026390</name>
</gene>
<dbReference type="InterPro" id="IPR013216">
    <property type="entry name" value="Methyltransf_11"/>
</dbReference>
<keyword evidence="1" id="KW-0808">Transferase</keyword>
<organism evidence="3 4">
    <name type="scientific">Rubidibacter lacunae KORDI 51-2</name>
    <dbReference type="NCBI Taxonomy" id="582515"/>
    <lineage>
        <taxon>Bacteria</taxon>
        <taxon>Bacillati</taxon>
        <taxon>Cyanobacteriota</taxon>
        <taxon>Cyanophyceae</taxon>
        <taxon>Oscillatoriophycideae</taxon>
        <taxon>Chroococcales</taxon>
        <taxon>Aphanothecaceae</taxon>
        <taxon>Rubidibacter</taxon>
    </lineage>
</organism>
<feature type="domain" description="Methyltransferase type 11" evidence="2">
    <location>
        <begin position="116"/>
        <end position="211"/>
    </location>
</feature>
<evidence type="ECO:0000313" key="4">
    <source>
        <dbReference type="Proteomes" id="UP000016960"/>
    </source>
</evidence>
<proteinExistence type="predicted"/>
<dbReference type="SUPFAM" id="SSF53335">
    <property type="entry name" value="S-adenosyl-L-methionine-dependent methyltransferases"/>
    <property type="match status" value="1"/>
</dbReference>
<keyword evidence="4" id="KW-1185">Reference proteome</keyword>
<dbReference type="STRING" id="582515.KR51_00026390"/>
<dbReference type="RefSeq" id="WP_022608041.1">
    <property type="nucleotide sequence ID" value="NZ_ASSJ01000070.1"/>
</dbReference>
<dbReference type="Pfam" id="PF08241">
    <property type="entry name" value="Methyltransf_11"/>
    <property type="match status" value="1"/>
</dbReference>
<evidence type="ECO:0000313" key="3">
    <source>
        <dbReference type="EMBL" id="ERN40656.1"/>
    </source>
</evidence>
<dbReference type="PANTHER" id="PTHR44068:SF11">
    <property type="entry name" value="GERANYL DIPHOSPHATE 2-C-METHYLTRANSFERASE"/>
    <property type="match status" value="1"/>
</dbReference>
<keyword evidence="3" id="KW-0489">Methyltransferase</keyword>
<dbReference type="GO" id="GO:0032259">
    <property type="term" value="P:methylation"/>
    <property type="evidence" value="ECO:0007669"/>
    <property type="project" value="UniProtKB-KW"/>
</dbReference>
<name>U5DGE2_9CHRO</name>
<dbReference type="InterPro" id="IPR050447">
    <property type="entry name" value="Erg6_SMT_methyltransf"/>
</dbReference>
<comment type="caution">
    <text evidence="3">The sequence shown here is derived from an EMBL/GenBank/DDBJ whole genome shotgun (WGS) entry which is preliminary data.</text>
</comment>
<dbReference type="OrthoDB" id="421066at2"/>
<dbReference type="EMBL" id="ASSJ01000070">
    <property type="protein sequence ID" value="ERN40656.1"/>
    <property type="molecule type" value="Genomic_DNA"/>
</dbReference>
<sequence>MPVPTTDRSLSQALQQIAAVFDIDALLQQHHDRQSRSAQSQTIDPISEPIASGAALKQEIVRYYQQSEIGYRKYHSQQGSIHMAIDDGTRYEPSGYYTQPKQVAEHVRALQARSVLEVGCGKGFNSRFLAQTFPDVQFLGLDLTPLHVRLASRAARLYENLQFRLGDFNQTGLAANGTDLVFGVDCLCHAASVSAVLTELYRVLRPGGRLTIFDGFRRPGFDRQTSDLQTASQLVEIGMAVPMGFRTVEAWLEAARSLGFTAVETRDRTAGILPTLDRLQALALRFFKHPWRARLLKFWMPPYLIRNSVAGLLMPYTCTLDSGTHSYYQLVLEKSAAPSDR</sequence>
<keyword evidence="3" id="KW-0830">Ubiquinone</keyword>